<keyword evidence="8" id="KW-0547">Nucleotide-binding</keyword>
<dbReference type="GO" id="GO:0016874">
    <property type="term" value="F:ligase activity"/>
    <property type="evidence" value="ECO:0007669"/>
    <property type="project" value="UniProtKB-KW"/>
</dbReference>
<evidence type="ECO:0000256" key="9">
    <source>
        <dbReference type="ARBA" id="ARBA00022763"/>
    </source>
</evidence>
<evidence type="ECO:0000256" key="13">
    <source>
        <dbReference type="ARBA" id="ARBA00022932"/>
    </source>
</evidence>
<dbReference type="RefSeq" id="WP_032961837.1">
    <property type="nucleotide sequence ID" value="NZ_JHEM01000005.1"/>
</dbReference>
<dbReference type="Gene3D" id="2.40.50.140">
    <property type="entry name" value="Nucleic acid-binding proteins"/>
    <property type="match status" value="1"/>
</dbReference>
<evidence type="ECO:0000256" key="2">
    <source>
        <dbReference type="ARBA" id="ARBA00012727"/>
    </source>
</evidence>
<dbReference type="EC" id="6.5.1.1" evidence="2"/>
<keyword evidence="13" id="KW-0239">DNA-directed DNA polymerase</keyword>
<keyword evidence="16" id="KW-0234">DNA repair</keyword>
<feature type="region of interest" description="Disordered" evidence="21">
    <location>
        <begin position="473"/>
        <end position="493"/>
    </location>
</feature>
<feature type="region of interest" description="Disordered" evidence="21">
    <location>
        <begin position="1"/>
        <end position="30"/>
    </location>
</feature>
<evidence type="ECO:0000256" key="1">
    <source>
        <dbReference type="ARBA" id="ARBA00001936"/>
    </source>
</evidence>
<evidence type="ECO:0000259" key="22">
    <source>
        <dbReference type="PROSITE" id="PS50160"/>
    </source>
</evidence>
<dbReference type="InterPro" id="IPR014143">
    <property type="entry name" value="NHEJ_ligase_prk"/>
</dbReference>
<dbReference type="SUPFAM" id="SSF50249">
    <property type="entry name" value="Nucleic acid-binding proteins"/>
    <property type="match status" value="1"/>
</dbReference>
<dbReference type="NCBIfam" id="TIGR02777">
    <property type="entry name" value="LigD_PE_dom"/>
    <property type="match status" value="1"/>
</dbReference>
<dbReference type="InterPro" id="IPR012309">
    <property type="entry name" value="DNA_ligase_ATP-dep_C"/>
</dbReference>
<dbReference type="CDD" id="cd07906">
    <property type="entry name" value="Adenylation_DNA_ligase_LigD_LigC"/>
    <property type="match status" value="1"/>
</dbReference>
<gene>
    <name evidence="23" type="ORF">L544_1685</name>
</gene>
<dbReference type="InterPro" id="IPR014145">
    <property type="entry name" value="LigD_pol_dom"/>
</dbReference>
<evidence type="ECO:0000256" key="4">
    <source>
        <dbReference type="ARBA" id="ARBA00022679"/>
    </source>
</evidence>
<keyword evidence="7" id="KW-0479">Metal-binding</keyword>
<dbReference type="Gene3D" id="3.90.920.10">
    <property type="entry name" value="DNA primase, PRIM domain"/>
    <property type="match status" value="1"/>
</dbReference>
<keyword evidence="15" id="KW-0233">DNA recombination</keyword>
<keyword evidence="3 23" id="KW-0436">Ligase</keyword>
<evidence type="ECO:0000256" key="16">
    <source>
        <dbReference type="ARBA" id="ARBA00023204"/>
    </source>
</evidence>
<dbReference type="PROSITE" id="PS50160">
    <property type="entry name" value="DNA_LIGASE_A3"/>
    <property type="match status" value="1"/>
</dbReference>
<evidence type="ECO:0000313" key="23">
    <source>
        <dbReference type="EMBL" id="KCB25606.1"/>
    </source>
</evidence>
<evidence type="ECO:0000256" key="10">
    <source>
        <dbReference type="ARBA" id="ARBA00022801"/>
    </source>
</evidence>
<dbReference type="InterPro" id="IPR014144">
    <property type="entry name" value="LigD_PE_domain"/>
</dbReference>
<dbReference type="Gene3D" id="3.30.470.30">
    <property type="entry name" value="DNA ligase/mRNA capping enzyme"/>
    <property type="match status" value="1"/>
</dbReference>
<dbReference type="PANTHER" id="PTHR42705">
    <property type="entry name" value="BIFUNCTIONAL NON-HOMOLOGOUS END JOINING PROTEIN LIGD"/>
    <property type="match status" value="1"/>
</dbReference>
<dbReference type="PANTHER" id="PTHR42705:SF2">
    <property type="entry name" value="BIFUNCTIONAL NON-HOMOLOGOUS END JOINING PROTEIN LIGD"/>
    <property type="match status" value="1"/>
</dbReference>
<dbReference type="NCBIfam" id="TIGR02779">
    <property type="entry name" value="NHEJ_ligase_lig"/>
    <property type="match status" value="1"/>
</dbReference>
<feature type="domain" description="ATP-dependent DNA ligase family profile" evidence="22">
    <location>
        <begin position="277"/>
        <end position="363"/>
    </location>
</feature>
<dbReference type="SUPFAM" id="SSF56091">
    <property type="entry name" value="DNA ligase/mRNA capping enzyme, catalytic domain"/>
    <property type="match status" value="1"/>
</dbReference>
<dbReference type="Pfam" id="PF01068">
    <property type="entry name" value="DNA_ligase_A_M"/>
    <property type="match status" value="1"/>
</dbReference>
<dbReference type="CDD" id="cd07971">
    <property type="entry name" value="OBF_DNA_ligase_LigD"/>
    <property type="match status" value="1"/>
</dbReference>
<keyword evidence="6" id="KW-0540">Nuclease</keyword>
<keyword evidence="17" id="KW-0464">Manganese</keyword>
<dbReference type="Pfam" id="PF21686">
    <property type="entry name" value="LigD_Prim-Pol"/>
    <property type="match status" value="1"/>
</dbReference>
<evidence type="ECO:0000256" key="8">
    <source>
        <dbReference type="ARBA" id="ARBA00022741"/>
    </source>
</evidence>
<keyword evidence="18" id="KW-0511">Multifunctional enzyme</keyword>
<dbReference type="Proteomes" id="UP000025748">
    <property type="component" value="Unassembled WGS sequence"/>
</dbReference>
<keyword evidence="10" id="KW-0378">Hydrolase</keyword>
<dbReference type="Gene3D" id="3.30.1490.70">
    <property type="match status" value="1"/>
</dbReference>
<evidence type="ECO:0000313" key="24">
    <source>
        <dbReference type="Proteomes" id="UP000025748"/>
    </source>
</evidence>
<dbReference type="NCBIfam" id="TIGR02778">
    <property type="entry name" value="ligD_pol"/>
    <property type="match status" value="1"/>
</dbReference>
<dbReference type="InterPro" id="IPR052171">
    <property type="entry name" value="NHEJ_LigD"/>
</dbReference>
<evidence type="ECO:0000256" key="18">
    <source>
        <dbReference type="ARBA" id="ARBA00023268"/>
    </source>
</evidence>
<keyword evidence="24" id="KW-1185">Reference proteome</keyword>
<keyword evidence="11" id="KW-0269">Exonuclease</keyword>
<reference evidence="23 24" key="1">
    <citation type="submission" date="2014-03" db="EMBL/GenBank/DDBJ databases">
        <title>Genome sequence of Bordetella hinzii.</title>
        <authorList>
            <person name="Register K."/>
            <person name="Harvill E."/>
            <person name="Goodfield L.L."/>
            <person name="Ivanov Y.V."/>
            <person name="Meyer J.A."/>
            <person name="Muse S.J."/>
            <person name="Jacobs N."/>
            <person name="Bendor L."/>
            <person name="Smallridge W.E."/>
            <person name="Brinkac L.M."/>
            <person name="Sanka R."/>
            <person name="Kim M."/>
            <person name="Losada L."/>
        </authorList>
    </citation>
    <scope>NUCLEOTIDE SEQUENCE [LARGE SCALE GENOMIC DNA]</scope>
    <source>
        <strain evidence="23 24">OH87 BAL007II</strain>
    </source>
</reference>
<comment type="caution">
    <text evidence="23">The sequence shown here is derived from an EMBL/GenBank/DDBJ whole genome shotgun (WGS) entry which is preliminary data.</text>
</comment>
<dbReference type="EMBL" id="JHEM01000005">
    <property type="protein sequence ID" value="KCB25606.1"/>
    <property type="molecule type" value="Genomic_DNA"/>
</dbReference>
<keyword evidence="5" id="KW-0548">Nucleotidyltransferase</keyword>
<evidence type="ECO:0000256" key="12">
    <source>
        <dbReference type="ARBA" id="ARBA00022840"/>
    </source>
</evidence>
<evidence type="ECO:0000256" key="20">
    <source>
        <dbReference type="ARBA" id="ARBA00034003"/>
    </source>
</evidence>
<dbReference type="InterPro" id="IPR012340">
    <property type="entry name" value="NA-bd_OB-fold"/>
</dbReference>
<keyword evidence="14" id="KW-0238">DNA-binding</keyword>
<dbReference type="InterPro" id="IPR014146">
    <property type="entry name" value="LigD_ligase_dom"/>
</dbReference>
<evidence type="ECO:0000256" key="19">
    <source>
        <dbReference type="ARBA" id="ARBA00029943"/>
    </source>
</evidence>
<evidence type="ECO:0000256" key="5">
    <source>
        <dbReference type="ARBA" id="ARBA00022695"/>
    </source>
</evidence>
<organism evidence="23 24">
    <name type="scientific">Bordetella hinzii OH87 BAL007II</name>
    <dbReference type="NCBI Taxonomy" id="1331262"/>
    <lineage>
        <taxon>Bacteria</taxon>
        <taxon>Pseudomonadati</taxon>
        <taxon>Pseudomonadota</taxon>
        <taxon>Betaproteobacteria</taxon>
        <taxon>Burkholderiales</taxon>
        <taxon>Alcaligenaceae</taxon>
        <taxon>Bordetella</taxon>
    </lineage>
</organism>
<keyword evidence="12" id="KW-0067">ATP-binding</keyword>
<dbReference type="Pfam" id="PF04679">
    <property type="entry name" value="DNA_ligase_A_C"/>
    <property type="match status" value="1"/>
</dbReference>
<evidence type="ECO:0000256" key="3">
    <source>
        <dbReference type="ARBA" id="ARBA00022598"/>
    </source>
</evidence>
<evidence type="ECO:0000256" key="21">
    <source>
        <dbReference type="SAM" id="MobiDB-lite"/>
    </source>
</evidence>
<dbReference type="InterPro" id="IPR012310">
    <property type="entry name" value="DNA_ligase_ATP-dep_cent"/>
</dbReference>
<comment type="cofactor">
    <cofactor evidence="1">
        <name>Mn(2+)</name>
        <dbReference type="ChEBI" id="CHEBI:29035"/>
    </cofactor>
</comment>
<evidence type="ECO:0000256" key="6">
    <source>
        <dbReference type="ARBA" id="ARBA00022722"/>
    </source>
</evidence>
<comment type="catalytic activity">
    <reaction evidence="20">
        <text>ATP + (deoxyribonucleotide)n-3'-hydroxyl + 5'-phospho-(deoxyribonucleotide)m = (deoxyribonucleotide)n+m + AMP + diphosphate.</text>
        <dbReference type="EC" id="6.5.1.1"/>
    </reaction>
</comment>
<dbReference type="Pfam" id="PF13298">
    <property type="entry name" value="LigD_N"/>
    <property type="match status" value="1"/>
</dbReference>
<dbReference type="NCBIfam" id="TIGR02776">
    <property type="entry name" value="NHEJ_ligase_prk"/>
    <property type="match status" value="1"/>
</dbReference>
<proteinExistence type="predicted"/>
<evidence type="ECO:0000256" key="17">
    <source>
        <dbReference type="ARBA" id="ARBA00023211"/>
    </source>
</evidence>
<sequence length="790" mass="87531">MADKLRAYRRKRDFEASPEPRGGTPDGGQPLFVVQKHAARRLHYDFRLQIGGVLASWAVPKGPSMDPGVKRLAVHVEDHPLDYAQFEGDIPAGHYGAGHVDIWDSGHWEARGNAARGLAQGHLRFRLHGRRLHGDWLLVRTHGEQWLLRKVRDTAPARPAPAARAALPGKAAAMPRQLRPPLATLAERPPPDAGWRYEVKYDGYRMLCELRPGRVRFISRSGHDWTARMRPLAEAIAALKLGQGWLDGEVVVFDRHGISDFQLLQNALDGEADGLRFVVFDLPYWEGRDLRGMPLSVRQHWLEVLLEHAPAPLMLTQRLALADVHEANQAWTQACQLHLEGLIAKRADAAYRPGRGHDWLKLKCRPRQEFVIGGYTPPSGARQHFGALLLGLRRGKRLQYVGRTGTGFTDASLRRLMARLRPLAQADCPFVQRPPDSGQAHWVRPELVAEVAYAGVTADQRLRQAAFIALREDKPAAQVDDPAPEPPARPRRTAMPDRIGKIAITHPDRIVLRDPDTSKLELARYYEAIGPRILPHLQKRRVALVRYPDGADKPGFFQKHITTDLPKGVSRDAAGDLTIDSLEGLIALVQLGVIELHTWGSRAPKTEAPDRLTLDLDPGEGVDWRAIVEGAQLARGLMQEVGLVPFLKSTGGKGLHLVAPLKPIAGWEDVKALAHGLASRLESVLPGRFVANMAKAKRRGRIFVDYLRNGNGATAIAAFSVRGRAGGPVSMPLPWELLDAGEDLRGPAFNLRNARQWAETHPDPWADYAASRRQVGPRMLARLGLEPAQG</sequence>
<evidence type="ECO:0000256" key="14">
    <source>
        <dbReference type="ARBA" id="ARBA00023125"/>
    </source>
</evidence>
<name>A0ABR4R504_9BORD</name>
<keyword evidence="4" id="KW-0808">Transferase</keyword>
<evidence type="ECO:0000256" key="15">
    <source>
        <dbReference type="ARBA" id="ARBA00023172"/>
    </source>
</evidence>
<evidence type="ECO:0000256" key="7">
    <source>
        <dbReference type="ARBA" id="ARBA00022723"/>
    </source>
</evidence>
<evidence type="ECO:0000256" key="11">
    <source>
        <dbReference type="ARBA" id="ARBA00022839"/>
    </source>
</evidence>
<accession>A0ABR4R504</accession>
<protein>
    <recommendedName>
        <fullName evidence="2">DNA ligase (ATP)</fullName>
        <ecNumber evidence="2">6.5.1.1</ecNumber>
    </recommendedName>
    <alternativeName>
        <fullName evidence="19">NHEJ DNA polymerase</fullName>
    </alternativeName>
</protein>
<keyword evidence="9" id="KW-0227">DNA damage</keyword>